<dbReference type="Gene3D" id="3.30.420.40">
    <property type="match status" value="2"/>
</dbReference>
<evidence type="ECO:0000256" key="1">
    <source>
        <dbReference type="ARBA" id="ARBA00022679"/>
    </source>
</evidence>
<name>A0ABS2GKH6_9FIRM</name>
<dbReference type="InterPro" id="IPR043129">
    <property type="entry name" value="ATPase_NBD"/>
</dbReference>
<dbReference type="NCBIfam" id="TIGR03723">
    <property type="entry name" value="T6A_TsaD_YgjD"/>
    <property type="match status" value="1"/>
</dbReference>
<keyword evidence="10" id="KW-1185">Reference proteome</keyword>
<feature type="binding site" evidence="7">
    <location>
        <begin position="134"/>
        <end position="138"/>
    </location>
    <ligand>
        <name>substrate</name>
    </ligand>
</feature>
<dbReference type="PANTHER" id="PTHR11735">
    <property type="entry name" value="TRNA N6-ADENOSINE THREONYLCARBAMOYLTRANSFERASE"/>
    <property type="match status" value="1"/>
</dbReference>
<feature type="domain" description="Gcp-like" evidence="8">
    <location>
        <begin position="23"/>
        <end position="308"/>
    </location>
</feature>
<dbReference type="SUPFAM" id="SSF53067">
    <property type="entry name" value="Actin-like ATPase domain"/>
    <property type="match status" value="2"/>
</dbReference>
<keyword evidence="2 7" id="KW-0819">tRNA processing</keyword>
<evidence type="ECO:0000256" key="6">
    <source>
        <dbReference type="ARBA" id="ARBA00048117"/>
    </source>
</evidence>
<dbReference type="InterPro" id="IPR017861">
    <property type="entry name" value="KAE1/TsaD"/>
</dbReference>
<feature type="binding site" evidence="7">
    <location>
        <position position="111"/>
    </location>
    <ligand>
        <name>Fe cation</name>
        <dbReference type="ChEBI" id="CHEBI:24875"/>
    </ligand>
</feature>
<feature type="binding site" evidence="7">
    <location>
        <position position="302"/>
    </location>
    <ligand>
        <name>Fe cation</name>
        <dbReference type="ChEBI" id="CHEBI:24875"/>
    </ligand>
</feature>
<dbReference type="RefSeq" id="WP_204719467.1">
    <property type="nucleotide sequence ID" value="NZ_JACSNR010000001.1"/>
</dbReference>
<comment type="function">
    <text evidence="7">Required for the formation of a threonylcarbamoyl group on adenosine at position 37 (t(6)A37) in tRNAs that read codons beginning with adenine. Is involved in the transfer of the threonylcarbamoyl moiety of threonylcarbamoyl-AMP (TC-AMP) to the N6 group of A37, together with TsaE and TsaB. TsaD likely plays a direct catalytic role in this reaction.</text>
</comment>
<gene>
    <name evidence="7 9" type="primary">tsaD</name>
    <name evidence="9" type="ORF">H9X81_02170</name>
</gene>
<protein>
    <recommendedName>
        <fullName evidence="7">tRNA N6-adenosine threonylcarbamoyltransferase</fullName>
        <ecNumber evidence="7">2.3.1.234</ecNumber>
    </recommendedName>
    <alternativeName>
        <fullName evidence="7">N6-L-threonylcarbamoyladenine synthase</fullName>
        <shortName evidence="7">t(6)A synthase</shortName>
    </alternativeName>
    <alternativeName>
        <fullName evidence="7">t(6)A37 threonylcarbamoyladenosine biosynthesis protein TsaD</fullName>
    </alternativeName>
    <alternativeName>
        <fullName evidence="7">tRNA threonylcarbamoyladenosine biosynthesis protein TsaD</fullName>
    </alternativeName>
</protein>
<dbReference type="EMBL" id="JACSNR010000001">
    <property type="protein sequence ID" value="MBM6922501.1"/>
    <property type="molecule type" value="Genomic_DNA"/>
</dbReference>
<comment type="cofactor">
    <cofactor evidence="7">
        <name>Fe(2+)</name>
        <dbReference type="ChEBI" id="CHEBI:29033"/>
    </cofactor>
    <text evidence="7">Binds 1 Fe(2+) ion per subunit.</text>
</comment>
<sequence length="343" mass="36264">MKILAIESSCDETAAAVVENGRTVLSSVVNTQIEEHKKYGGVVPEIASRRHTENICGVVEKALSDAGLTLPEIDAVAVTAAPGLIGALLVGVGFAKGLAAAAGKPLIPVNHLRGHIAANYIAHPDLEPPFLCLVVSGGHTHIIDVQDYTHFHVIGRTRDDAAGESFDKVARSIGFPYPGGVNMDKVSGQGNIHAYQFPHPKVDGSEFDLSFSGLKTYVINLVHNAAQRGEEICREDLAASFGHTVATILCEKLFLAQQHTGRKTIVVAGGVSANSQLRAMLTAECEKRGLRLCLPPLSLCGDNAAMIGAQAYYEYLAGNTADSSLNAMATMSIDKSFADYAGQ</sequence>
<feature type="binding site" evidence="7">
    <location>
        <position position="274"/>
    </location>
    <ligand>
        <name>substrate</name>
    </ligand>
</feature>
<proteinExistence type="inferred from homology"/>
<accession>A0ABS2GKH6</accession>
<dbReference type="PRINTS" id="PR00789">
    <property type="entry name" value="OSIALOPTASE"/>
</dbReference>
<evidence type="ECO:0000259" key="8">
    <source>
        <dbReference type="Pfam" id="PF00814"/>
    </source>
</evidence>
<feature type="binding site" evidence="7">
    <location>
        <position position="184"/>
    </location>
    <ligand>
        <name>substrate</name>
    </ligand>
</feature>
<dbReference type="HAMAP" id="MF_01445">
    <property type="entry name" value="TsaD"/>
    <property type="match status" value="1"/>
</dbReference>
<dbReference type="InterPro" id="IPR000905">
    <property type="entry name" value="Gcp-like_dom"/>
</dbReference>
<evidence type="ECO:0000256" key="7">
    <source>
        <dbReference type="HAMAP-Rule" id="MF_01445"/>
    </source>
</evidence>
<evidence type="ECO:0000256" key="4">
    <source>
        <dbReference type="ARBA" id="ARBA00023004"/>
    </source>
</evidence>
<dbReference type="EC" id="2.3.1.234" evidence="7"/>
<dbReference type="CDD" id="cd24133">
    <property type="entry name" value="ASKHA_NBD_TsaD_bac"/>
    <property type="match status" value="1"/>
</dbReference>
<feature type="binding site" evidence="7">
    <location>
        <position position="167"/>
    </location>
    <ligand>
        <name>substrate</name>
    </ligand>
</feature>
<dbReference type="InterPro" id="IPR022450">
    <property type="entry name" value="TsaD"/>
</dbReference>
<comment type="catalytic activity">
    <reaction evidence="6 7">
        <text>L-threonylcarbamoyladenylate + adenosine(37) in tRNA = N(6)-L-threonylcarbamoyladenosine(37) in tRNA + AMP + H(+)</text>
        <dbReference type="Rhea" id="RHEA:37059"/>
        <dbReference type="Rhea" id="RHEA-COMP:10162"/>
        <dbReference type="Rhea" id="RHEA-COMP:10163"/>
        <dbReference type="ChEBI" id="CHEBI:15378"/>
        <dbReference type="ChEBI" id="CHEBI:73682"/>
        <dbReference type="ChEBI" id="CHEBI:74411"/>
        <dbReference type="ChEBI" id="CHEBI:74418"/>
        <dbReference type="ChEBI" id="CHEBI:456215"/>
        <dbReference type="EC" id="2.3.1.234"/>
    </reaction>
</comment>
<evidence type="ECO:0000256" key="5">
    <source>
        <dbReference type="ARBA" id="ARBA00023315"/>
    </source>
</evidence>
<keyword evidence="1 7" id="KW-0808">Transferase</keyword>
<evidence type="ECO:0000256" key="2">
    <source>
        <dbReference type="ARBA" id="ARBA00022694"/>
    </source>
</evidence>
<comment type="caution">
    <text evidence="9">The sequence shown here is derived from an EMBL/GenBank/DDBJ whole genome shotgun (WGS) entry which is preliminary data.</text>
</comment>
<feature type="binding site" evidence="7">
    <location>
        <position position="115"/>
    </location>
    <ligand>
        <name>Fe cation</name>
        <dbReference type="ChEBI" id="CHEBI:24875"/>
    </ligand>
</feature>
<comment type="subcellular location">
    <subcellularLocation>
        <location evidence="7">Cytoplasm</location>
    </subcellularLocation>
</comment>
<keyword evidence="7" id="KW-0963">Cytoplasm</keyword>
<keyword evidence="5 7" id="KW-0012">Acyltransferase</keyword>
<dbReference type="PANTHER" id="PTHR11735:SF6">
    <property type="entry name" value="TRNA N6-ADENOSINE THREONYLCARBAMOYLTRANSFERASE, MITOCHONDRIAL"/>
    <property type="match status" value="1"/>
</dbReference>
<organism evidence="9 10">
    <name type="scientific">Hydrogenoanaerobacterium saccharovorans</name>
    <dbReference type="NCBI Taxonomy" id="474960"/>
    <lineage>
        <taxon>Bacteria</taxon>
        <taxon>Bacillati</taxon>
        <taxon>Bacillota</taxon>
        <taxon>Clostridia</taxon>
        <taxon>Eubacteriales</taxon>
        <taxon>Oscillospiraceae</taxon>
        <taxon>Hydrogenoanaerobacterium</taxon>
    </lineage>
</organism>
<keyword evidence="3 7" id="KW-0479">Metal-binding</keyword>
<evidence type="ECO:0000313" key="10">
    <source>
        <dbReference type="Proteomes" id="UP000724149"/>
    </source>
</evidence>
<reference evidence="9 10" key="1">
    <citation type="journal article" date="2021" name="Sci. Rep.">
        <title>The distribution of antibiotic resistance genes in chicken gut microbiota commensals.</title>
        <authorList>
            <person name="Juricova H."/>
            <person name="Matiasovicova J."/>
            <person name="Kubasova T."/>
            <person name="Cejkova D."/>
            <person name="Rychlik I."/>
        </authorList>
    </citation>
    <scope>NUCLEOTIDE SEQUENCE [LARGE SCALE GENOMIC DNA]</scope>
    <source>
        <strain evidence="9 10">An564</strain>
    </source>
</reference>
<dbReference type="Proteomes" id="UP000724149">
    <property type="component" value="Unassembled WGS sequence"/>
</dbReference>
<feature type="binding site" evidence="7">
    <location>
        <position position="180"/>
    </location>
    <ligand>
        <name>substrate</name>
    </ligand>
</feature>
<dbReference type="GO" id="GO:0061711">
    <property type="term" value="F:tRNA N(6)-L-threonylcarbamoyladenine synthase activity"/>
    <property type="evidence" value="ECO:0007669"/>
    <property type="project" value="UniProtKB-EC"/>
</dbReference>
<evidence type="ECO:0000313" key="9">
    <source>
        <dbReference type="EMBL" id="MBM6922501.1"/>
    </source>
</evidence>
<keyword evidence="4 7" id="KW-0408">Iron</keyword>
<comment type="similarity">
    <text evidence="7">Belongs to the KAE1 / TsaD family.</text>
</comment>
<dbReference type="Pfam" id="PF00814">
    <property type="entry name" value="TsaD"/>
    <property type="match status" value="1"/>
</dbReference>
<evidence type="ECO:0000256" key="3">
    <source>
        <dbReference type="ARBA" id="ARBA00022723"/>
    </source>
</evidence>
<dbReference type="NCBIfam" id="TIGR00329">
    <property type="entry name" value="gcp_kae1"/>
    <property type="match status" value="1"/>
</dbReference>